<dbReference type="NCBIfam" id="NF037995">
    <property type="entry name" value="TRAP_S1"/>
    <property type="match status" value="1"/>
</dbReference>
<sequence length="346" mass="37314">MGMPTGYSRFQEEKIMLQSRTFAKAGLRLATAAAVSLAGFTAASAETKWDMPTPYGDTNFHTQNISQFADDVAAKTDGSLTIQIHSAGSLFKHPEIKNSVRKGLAPIGEVLVSRLSNEDAVFGVDSVPFLAPSYDQAWKLYQASKPALEEKLGEQGLQLLYTVPWPPQGIYAKKEINSGADLQGLKFRAYNAATERMAQLAGAVPTQVEVPDIPTAFSTGRVEAMITSPSTGANSKAWDFLSHYHDTQAWLPKNMVIVNKSAFDGLSEAEQSAVLEAAADAETRGWEASKAETKAKTDILIENGITVVQPSVDLFRDLSAIGETMSAEWTEAAGDAGIEILKTYTN</sequence>
<dbReference type="InterPro" id="IPR018389">
    <property type="entry name" value="DctP_fam"/>
</dbReference>
<accession>A0ABY1NC00</accession>
<evidence type="ECO:0000256" key="1">
    <source>
        <dbReference type="ARBA" id="ARBA00022729"/>
    </source>
</evidence>
<keyword evidence="3" id="KW-1185">Reference proteome</keyword>
<dbReference type="PANTHER" id="PTHR33376">
    <property type="match status" value="1"/>
</dbReference>
<keyword evidence="1" id="KW-0732">Signal</keyword>
<dbReference type="Pfam" id="PF03480">
    <property type="entry name" value="DctP"/>
    <property type="match status" value="1"/>
</dbReference>
<organism evidence="2 3">
    <name type="scientific">Roseibium denhamense</name>
    <dbReference type="NCBI Taxonomy" id="76305"/>
    <lineage>
        <taxon>Bacteria</taxon>
        <taxon>Pseudomonadati</taxon>
        <taxon>Pseudomonadota</taxon>
        <taxon>Alphaproteobacteria</taxon>
        <taxon>Hyphomicrobiales</taxon>
        <taxon>Stappiaceae</taxon>
        <taxon>Roseibium</taxon>
    </lineage>
</organism>
<dbReference type="Gene3D" id="3.40.190.170">
    <property type="entry name" value="Bacterial extracellular solute-binding protein, family 7"/>
    <property type="match status" value="1"/>
</dbReference>
<evidence type="ECO:0000313" key="3">
    <source>
        <dbReference type="Proteomes" id="UP001157914"/>
    </source>
</evidence>
<dbReference type="CDD" id="cd13602">
    <property type="entry name" value="PBP2_TRAP_BpDctp6_7"/>
    <property type="match status" value="1"/>
</dbReference>
<gene>
    <name evidence="2" type="ORF">SAMN06265374_0709</name>
</gene>
<proteinExistence type="predicted"/>
<evidence type="ECO:0000313" key="2">
    <source>
        <dbReference type="EMBL" id="SMP05512.1"/>
    </source>
</evidence>
<dbReference type="InterPro" id="IPR038404">
    <property type="entry name" value="TRAP_DctP_sf"/>
</dbReference>
<protein>
    <submittedName>
        <fullName evidence="2">TRAP-type C4-dicarboxylate transport system, substrate-binding protein</fullName>
    </submittedName>
</protein>
<name>A0ABY1NC00_9HYPH</name>
<dbReference type="Proteomes" id="UP001157914">
    <property type="component" value="Unassembled WGS sequence"/>
</dbReference>
<dbReference type="PANTHER" id="PTHR33376:SF4">
    <property type="entry name" value="SIALIC ACID-BINDING PERIPLASMIC PROTEIN SIAP"/>
    <property type="match status" value="1"/>
</dbReference>
<comment type="caution">
    <text evidence="2">The sequence shown here is derived from an EMBL/GenBank/DDBJ whole genome shotgun (WGS) entry which is preliminary data.</text>
</comment>
<dbReference type="EMBL" id="FXTT01000001">
    <property type="protein sequence ID" value="SMP05512.1"/>
    <property type="molecule type" value="Genomic_DNA"/>
</dbReference>
<reference evidence="2 3" key="1">
    <citation type="submission" date="2017-05" db="EMBL/GenBank/DDBJ databases">
        <authorList>
            <person name="Varghese N."/>
            <person name="Submissions S."/>
        </authorList>
    </citation>
    <scope>NUCLEOTIDE SEQUENCE [LARGE SCALE GENOMIC DNA]</scope>
    <source>
        <strain evidence="2 3">DSM 15949</strain>
    </source>
</reference>